<dbReference type="HOGENOM" id="CLU_039532_2_0_1"/>
<dbReference type="AlphaFoldDB" id="T1GKC6"/>
<dbReference type="PROSITE" id="PS51203">
    <property type="entry name" value="CS"/>
    <property type="match status" value="1"/>
</dbReference>
<dbReference type="EnsemblMetazoa" id="MESCA003947-RA">
    <property type="protein sequence ID" value="MESCA003947-PA"/>
    <property type="gene ID" value="MESCA003947"/>
</dbReference>
<dbReference type="PANTHER" id="PTHR45862">
    <property type="entry name" value="PROTEIN SGT1 HOMOLOG"/>
    <property type="match status" value="1"/>
</dbReference>
<feature type="domain" description="SGS" evidence="2">
    <location>
        <begin position="90"/>
        <end position="182"/>
    </location>
</feature>
<dbReference type="Proteomes" id="UP000015102">
    <property type="component" value="Unassembled WGS sequence"/>
</dbReference>
<reference evidence="4" key="2">
    <citation type="submission" date="2015-06" db="UniProtKB">
        <authorList>
            <consortium name="EnsemblMetazoa"/>
        </authorList>
    </citation>
    <scope>IDENTIFICATION</scope>
</reference>
<evidence type="ECO:0000259" key="3">
    <source>
        <dbReference type="PROSITE" id="PS51203"/>
    </source>
</evidence>
<evidence type="ECO:0000313" key="5">
    <source>
        <dbReference type="Proteomes" id="UP000015102"/>
    </source>
</evidence>
<dbReference type="GO" id="GO:0051087">
    <property type="term" value="F:protein-folding chaperone binding"/>
    <property type="evidence" value="ECO:0007669"/>
    <property type="project" value="InterPro"/>
</dbReference>
<dbReference type="Pfam" id="PF05002">
    <property type="entry name" value="SGS"/>
    <property type="match status" value="1"/>
</dbReference>
<dbReference type="OMA" id="KVHMTAD"/>
<name>T1GKC6_MEGSC</name>
<feature type="region of interest" description="Disordered" evidence="1">
    <location>
        <begin position="161"/>
        <end position="182"/>
    </location>
</feature>
<dbReference type="PROSITE" id="PS51048">
    <property type="entry name" value="SGS"/>
    <property type="match status" value="1"/>
</dbReference>
<dbReference type="Pfam" id="PF04969">
    <property type="entry name" value="CS"/>
    <property type="match status" value="1"/>
</dbReference>
<keyword evidence="5" id="KW-1185">Reference proteome</keyword>
<dbReference type="InterPro" id="IPR008978">
    <property type="entry name" value="HSP20-like_chaperone"/>
</dbReference>
<protein>
    <recommendedName>
        <fullName evidence="6">SGS domain-containing protein</fullName>
    </recommendedName>
</protein>
<reference evidence="5" key="1">
    <citation type="submission" date="2013-02" db="EMBL/GenBank/DDBJ databases">
        <authorList>
            <person name="Hughes D."/>
        </authorList>
    </citation>
    <scope>NUCLEOTIDE SEQUENCE</scope>
    <source>
        <strain>Durham</strain>
        <strain evidence="5">NC isolate 2 -- Noor lab</strain>
    </source>
</reference>
<dbReference type="CDD" id="cd06466">
    <property type="entry name" value="p23_CS_SGT1_like"/>
    <property type="match status" value="1"/>
</dbReference>
<dbReference type="STRING" id="36166.T1GKC6"/>
<dbReference type="EMBL" id="CAQQ02394138">
    <property type="status" value="NOT_ANNOTATED_CDS"/>
    <property type="molecule type" value="Genomic_DNA"/>
</dbReference>
<feature type="domain" description="CS" evidence="3">
    <location>
        <begin position="1"/>
        <end position="86"/>
    </location>
</feature>
<organism evidence="4 5">
    <name type="scientific">Megaselia scalaris</name>
    <name type="common">Humpbacked fly</name>
    <name type="synonym">Phora scalaris</name>
    <dbReference type="NCBI Taxonomy" id="36166"/>
    <lineage>
        <taxon>Eukaryota</taxon>
        <taxon>Metazoa</taxon>
        <taxon>Ecdysozoa</taxon>
        <taxon>Arthropoda</taxon>
        <taxon>Hexapoda</taxon>
        <taxon>Insecta</taxon>
        <taxon>Pterygota</taxon>
        <taxon>Neoptera</taxon>
        <taxon>Endopterygota</taxon>
        <taxon>Diptera</taxon>
        <taxon>Brachycera</taxon>
        <taxon>Muscomorpha</taxon>
        <taxon>Platypezoidea</taxon>
        <taxon>Phoridae</taxon>
        <taxon>Megaseliini</taxon>
        <taxon>Megaselia</taxon>
    </lineage>
</organism>
<dbReference type="SUPFAM" id="SSF49764">
    <property type="entry name" value="HSP20-like chaperones"/>
    <property type="match status" value="1"/>
</dbReference>
<accession>T1GKC6</accession>
<dbReference type="InterPro" id="IPR007699">
    <property type="entry name" value="SGS_dom"/>
</dbReference>
<proteinExistence type="predicted"/>
<sequence>MSTVKHEFYQTDKKIVVSVLLKDAANKNPQITIEPETLKVTANEHCNLTFNLFGKVVPEKSNYNITAYKIEISLKKETAAQWDFLERKIVVPKSNTTPGQKNWDRLAKEIEDQDNEEKKGEDQLNDMFKKIYGDASPEVRMAMNKSYSESGGTVLSTNWSEVKSKKVEVKPPDGVEFREWEK</sequence>
<dbReference type="InterPro" id="IPR044563">
    <property type="entry name" value="Sgt1-like"/>
</dbReference>
<feature type="compositionally biased region" description="Basic and acidic residues" evidence="1">
    <location>
        <begin position="162"/>
        <end position="182"/>
    </location>
</feature>
<evidence type="ECO:0000313" key="4">
    <source>
        <dbReference type="EnsemblMetazoa" id="MESCA003947-PA"/>
    </source>
</evidence>
<evidence type="ECO:0008006" key="6">
    <source>
        <dbReference type="Google" id="ProtNLM"/>
    </source>
</evidence>
<dbReference type="Gene3D" id="2.60.40.790">
    <property type="match status" value="1"/>
</dbReference>
<dbReference type="InterPro" id="IPR007052">
    <property type="entry name" value="CS_dom"/>
</dbReference>
<evidence type="ECO:0000259" key="2">
    <source>
        <dbReference type="PROSITE" id="PS51048"/>
    </source>
</evidence>
<evidence type="ECO:0000256" key="1">
    <source>
        <dbReference type="SAM" id="MobiDB-lite"/>
    </source>
</evidence>